<proteinExistence type="predicted"/>
<name>A0A7K3WI51_9ACTN</name>
<feature type="compositionally biased region" description="Basic residues" evidence="1">
    <location>
        <begin position="690"/>
        <end position="701"/>
    </location>
</feature>
<organism evidence="2 3">
    <name type="scientific">Goekera deserti</name>
    <dbReference type="NCBI Taxonomy" id="2497753"/>
    <lineage>
        <taxon>Bacteria</taxon>
        <taxon>Bacillati</taxon>
        <taxon>Actinomycetota</taxon>
        <taxon>Actinomycetes</taxon>
        <taxon>Geodermatophilales</taxon>
        <taxon>Geodermatophilaceae</taxon>
        <taxon>Goekera</taxon>
    </lineage>
</organism>
<protein>
    <recommendedName>
        <fullName evidence="4">Preprotein translocase subunit SecA</fullName>
    </recommendedName>
</protein>
<accession>A0A7K3WI51</accession>
<dbReference type="AlphaFoldDB" id="A0A7K3WI51"/>
<comment type="caution">
    <text evidence="2">The sequence shown here is derived from an EMBL/GenBank/DDBJ whole genome shotgun (WGS) entry which is preliminary data.</text>
</comment>
<feature type="region of interest" description="Disordered" evidence="1">
    <location>
        <begin position="670"/>
        <end position="701"/>
    </location>
</feature>
<evidence type="ECO:0000256" key="1">
    <source>
        <dbReference type="SAM" id="MobiDB-lite"/>
    </source>
</evidence>
<reference evidence="2 3" key="1">
    <citation type="submission" date="2020-02" db="EMBL/GenBank/DDBJ databases">
        <title>The whole genome sequence of CPCC 205119.</title>
        <authorList>
            <person name="Jiang Z."/>
        </authorList>
    </citation>
    <scope>NUCLEOTIDE SEQUENCE [LARGE SCALE GENOMIC DNA]</scope>
    <source>
        <strain evidence="2 3">CPCC 205119</strain>
    </source>
</reference>
<evidence type="ECO:0008006" key="4">
    <source>
        <dbReference type="Google" id="ProtNLM"/>
    </source>
</evidence>
<evidence type="ECO:0000313" key="3">
    <source>
        <dbReference type="Proteomes" id="UP000470470"/>
    </source>
</evidence>
<dbReference type="EMBL" id="JAAGWK010000022">
    <property type="protein sequence ID" value="NEL55390.1"/>
    <property type="molecule type" value="Genomic_DNA"/>
</dbReference>
<evidence type="ECO:0000313" key="2">
    <source>
        <dbReference type="EMBL" id="NEL55390.1"/>
    </source>
</evidence>
<sequence length="701" mass="77219">MGLPRTPLTGQNSGQPDCAEAMRLAGRIVDCCRTLAVFRGRLSKLPLASLAGEFLGYELSVRGRQYQSVAEELNSGLLKDPTVSKIMADVLGFTVDVMRLTRTASLQLFNQRFFGARDRIGDLVQSGVNPTELEAEAARRDYNLMLNECRLFGAVSSADVSALAGIEQDSARRILEFFATARPETTEPGMVDRYRLGRTTGPGGSIRDGDEYLILNGFMAEDELRRNLERGFLAAAAAGGRAAPAWDKYVRRRAAFSETMTGSTIGRLLGGAQPRWTGQHYLGPVDPADHAEFASGRTPVAGEGRTFESDLLFIVDGVALCVEVKAGSITEKARSGNAQRLAADLQKTLSEANTQANRLATLVKSNNGVWASDGSWLDLSAVQEIHSVVVMLDDMGPLSLAMNELAQQGVIATTDVPWIVSLHDLIVFSRTIDHPAQFLEYVRRRRGRKLATMVVGADELDMLMWFMTGGMFFEPDPDEVSAQVPVLRRVRPSEIRRFEDEGRVHLGTLTDPLDAWIYSTEGTSHRAAPKPTRREEPWVEAYLAASESAQWPGWLRTGADLVSLSRSSQRHIGKSLKTVRRLARTADRERSLTTHGTTPYGSWLLTLAVARAGVPVGHLVDYIEAKQYQTASNRALLLIYRPDGSIATSQYRGEPQPRSPERDIEIATSPLLSLDETFAKAPPRGQRGPASKRRKRPKRRR</sequence>
<keyword evidence="3" id="KW-1185">Reference proteome</keyword>
<gene>
    <name evidence="2" type="ORF">G1H19_15480</name>
</gene>
<dbReference type="Proteomes" id="UP000470470">
    <property type="component" value="Unassembled WGS sequence"/>
</dbReference>